<accession>A0A644YCW8</accession>
<organism evidence="1">
    <name type="scientific">bioreactor metagenome</name>
    <dbReference type="NCBI Taxonomy" id="1076179"/>
    <lineage>
        <taxon>unclassified sequences</taxon>
        <taxon>metagenomes</taxon>
        <taxon>ecological metagenomes</taxon>
    </lineage>
</organism>
<sequence>MIVFRRGQELRRYLFEHPAGGCRFHDPAADFLPPQHHRHPGMNPTHGLVGLSGQNAVAALILLLLVDARQIERLRVRQSEQILSLICTPLIKAAGRDDAAAHLHAASKQRLFLCTFRPGVDNQRLLGLKAPAHEVCFNAALPLHQNRSLQGRPDFTRRPCVPSAATLHRLNDFLKFRALLRRELISPTHKSGEDVLEIPP</sequence>
<reference evidence="1" key="1">
    <citation type="submission" date="2019-08" db="EMBL/GenBank/DDBJ databases">
        <authorList>
            <person name="Kucharzyk K."/>
            <person name="Murdoch R.W."/>
            <person name="Higgins S."/>
            <person name="Loffler F."/>
        </authorList>
    </citation>
    <scope>NUCLEOTIDE SEQUENCE</scope>
</reference>
<proteinExistence type="predicted"/>
<name>A0A644YCW8_9ZZZZ</name>
<evidence type="ECO:0000313" key="1">
    <source>
        <dbReference type="EMBL" id="MPM26492.1"/>
    </source>
</evidence>
<dbReference type="AlphaFoldDB" id="A0A644YCW8"/>
<dbReference type="EMBL" id="VSSQ01004748">
    <property type="protein sequence ID" value="MPM26492.1"/>
    <property type="molecule type" value="Genomic_DNA"/>
</dbReference>
<gene>
    <name evidence="1" type="ORF">SDC9_72995</name>
</gene>
<protein>
    <submittedName>
        <fullName evidence="1">Uncharacterized protein</fullName>
    </submittedName>
</protein>
<comment type="caution">
    <text evidence="1">The sequence shown here is derived from an EMBL/GenBank/DDBJ whole genome shotgun (WGS) entry which is preliminary data.</text>
</comment>